<evidence type="ECO:0000256" key="8">
    <source>
        <dbReference type="ARBA" id="ARBA00023239"/>
    </source>
</evidence>
<keyword evidence="7" id="KW-0663">Pyridoxal phosphate</keyword>
<gene>
    <name evidence="15" type="ORF">CYFA0S_01e01574g</name>
</gene>
<evidence type="ECO:0000256" key="12">
    <source>
        <dbReference type="ARBA" id="ARBA00069616"/>
    </source>
</evidence>
<dbReference type="SUPFAM" id="SSF51419">
    <property type="entry name" value="PLP-binding barrel"/>
    <property type="match status" value="1"/>
</dbReference>
<evidence type="ECO:0000256" key="1">
    <source>
        <dbReference type="ARBA" id="ARBA00001933"/>
    </source>
</evidence>
<reference evidence="15" key="1">
    <citation type="journal article" date="2014" name="Genome Announc.">
        <title>Genome sequence of the yeast Cyberlindnera fabianii (Hansenula fabianii).</title>
        <authorList>
            <person name="Freel K.C."/>
            <person name="Sarilar V."/>
            <person name="Neuveglise C."/>
            <person name="Devillers H."/>
            <person name="Friedrich A."/>
            <person name="Schacherer J."/>
        </authorList>
    </citation>
    <scope>NUCLEOTIDE SEQUENCE</scope>
    <source>
        <strain evidence="15">YJS4271</strain>
    </source>
</reference>
<keyword evidence="8" id="KW-0456">Lyase</keyword>
<evidence type="ECO:0000313" key="15">
    <source>
        <dbReference type="EMBL" id="CDR36445.1"/>
    </source>
</evidence>
<evidence type="ECO:0000256" key="6">
    <source>
        <dbReference type="ARBA" id="ARBA00022833"/>
    </source>
</evidence>
<dbReference type="Gene3D" id="3.20.20.10">
    <property type="entry name" value="Alanine racemase"/>
    <property type="match status" value="1"/>
</dbReference>
<proteinExistence type="inferred from homology"/>
<dbReference type="PhylomeDB" id="A0A061AG07"/>
<organism evidence="15">
    <name type="scientific">Cyberlindnera fabianii</name>
    <name type="common">Yeast</name>
    <name type="synonym">Hansenula fabianii</name>
    <dbReference type="NCBI Taxonomy" id="36022"/>
    <lineage>
        <taxon>Eukaryota</taxon>
        <taxon>Fungi</taxon>
        <taxon>Dikarya</taxon>
        <taxon>Ascomycota</taxon>
        <taxon>Saccharomycotina</taxon>
        <taxon>Saccharomycetes</taxon>
        <taxon>Phaffomycetales</taxon>
        <taxon>Phaffomycetaceae</taxon>
        <taxon>Cyberlindnera</taxon>
    </lineage>
</organism>
<dbReference type="GO" id="GO:0036088">
    <property type="term" value="P:D-serine catabolic process"/>
    <property type="evidence" value="ECO:0007669"/>
    <property type="project" value="TreeGrafter"/>
</dbReference>
<comment type="function">
    <text evidence="10">Catalyzes the conversion of D-serine to pyruvate and ammonia. May play a role in D-serine detoxification.</text>
</comment>
<evidence type="ECO:0000256" key="7">
    <source>
        <dbReference type="ARBA" id="ARBA00022898"/>
    </source>
</evidence>
<dbReference type="Gene3D" id="2.40.37.20">
    <property type="entry name" value="D-serine dehydratase-like domain"/>
    <property type="match status" value="1"/>
</dbReference>
<name>A0A061AG07_CYBFA</name>
<sequence length="436" mass="48696">MSFVSPLDAFPAPDVTKTLLPAYKGKHWTQLPTPSFTLRKSVIESHCTRMLGRIEAMGARFRGHVKTHKCIPVTKMQMGYDLPNYSGVKHDSVVVSTLKEAWEIVSYQERTGERFVNDIIFGLPNFTEDALIQVETLKTKVGHFRMHCDSLDQIELLKKFDKKHPGNAPWSVIVKMDAGTARAGIMDETYLAKVLESINATDNVELYGFYAHSGHSYNCNSFEETEDALIGELETVKKGLDVLATSVPSIDLSKLVVSVGATPTLHSLEHHVFEKTNAKIVEIIKEIKSTVEFHAGNYVFCDLQQVSTGCVSKDQVAGAVVGSVISQYPGRKNDLGELLCNVGVICMSREVSRKHPGFGRVIADEQYGEWFMERMSQEHGILNPVKGQTDAKMIPIGTKIKILPNHACITVNSFNVYYVLDDEDKVCDVWVPWRGW</sequence>
<dbReference type="InterPro" id="IPR051466">
    <property type="entry name" value="D-amino_acid_metab_enzyme"/>
</dbReference>
<dbReference type="InterPro" id="IPR029066">
    <property type="entry name" value="PLP-binding_barrel"/>
</dbReference>
<evidence type="ECO:0000256" key="3">
    <source>
        <dbReference type="ARBA" id="ARBA00005323"/>
    </source>
</evidence>
<comment type="catalytic activity">
    <reaction evidence="9">
        <text>D-serine = pyruvate + NH4(+)</text>
        <dbReference type="Rhea" id="RHEA:13977"/>
        <dbReference type="ChEBI" id="CHEBI:15361"/>
        <dbReference type="ChEBI" id="CHEBI:28938"/>
        <dbReference type="ChEBI" id="CHEBI:35247"/>
        <dbReference type="EC" id="4.3.1.18"/>
    </reaction>
    <physiologicalReaction direction="left-to-right" evidence="9">
        <dbReference type="Rhea" id="RHEA:13978"/>
    </physiologicalReaction>
</comment>
<evidence type="ECO:0000256" key="2">
    <source>
        <dbReference type="ARBA" id="ARBA00001947"/>
    </source>
</evidence>
<comment type="cofactor">
    <cofactor evidence="1">
        <name>pyridoxal 5'-phosphate</name>
        <dbReference type="ChEBI" id="CHEBI:597326"/>
    </cofactor>
</comment>
<accession>A0A061AG07</accession>
<keyword evidence="4" id="KW-0216">Detoxification</keyword>
<dbReference type="OrthoDB" id="20198at2759"/>
<dbReference type="Pfam" id="PF14031">
    <property type="entry name" value="D-ser_dehydrat"/>
    <property type="match status" value="1"/>
</dbReference>
<dbReference type="GO" id="GO:0008721">
    <property type="term" value="F:D-serine ammonia-lyase activity"/>
    <property type="evidence" value="ECO:0007669"/>
    <property type="project" value="UniProtKB-EC"/>
</dbReference>
<keyword evidence="6" id="KW-0862">Zinc</keyword>
<dbReference type="PANTHER" id="PTHR28004:SF2">
    <property type="entry name" value="D-SERINE DEHYDRATASE"/>
    <property type="match status" value="1"/>
</dbReference>
<comment type="similarity">
    <text evidence="3">Belongs to the DSD1 family.</text>
</comment>
<evidence type="ECO:0000256" key="11">
    <source>
        <dbReference type="ARBA" id="ARBA00066349"/>
    </source>
</evidence>
<dbReference type="Pfam" id="PF01168">
    <property type="entry name" value="Ala_racemase_N"/>
    <property type="match status" value="1"/>
</dbReference>
<dbReference type="FunFam" id="3.20.20.10:FF:000016">
    <property type="entry name" value="D-serine dehydratase"/>
    <property type="match status" value="1"/>
</dbReference>
<protein>
    <recommendedName>
        <fullName evidence="12">D-serine dehydratase</fullName>
        <ecNumber evidence="11">4.3.1.18</ecNumber>
    </recommendedName>
    <alternativeName>
        <fullName evidence="13">D-serine deaminase</fullName>
    </alternativeName>
</protein>
<dbReference type="SMART" id="SM01119">
    <property type="entry name" value="D-ser_dehydrat"/>
    <property type="match status" value="1"/>
</dbReference>
<evidence type="ECO:0000259" key="14">
    <source>
        <dbReference type="SMART" id="SM01119"/>
    </source>
</evidence>
<evidence type="ECO:0000256" key="4">
    <source>
        <dbReference type="ARBA" id="ARBA00022575"/>
    </source>
</evidence>
<dbReference type="EC" id="4.3.1.18" evidence="11"/>
<evidence type="ECO:0000256" key="5">
    <source>
        <dbReference type="ARBA" id="ARBA00022723"/>
    </source>
</evidence>
<dbReference type="InterPro" id="IPR042208">
    <property type="entry name" value="D-ser_dehydrat-like_sf"/>
</dbReference>
<keyword evidence="5" id="KW-0479">Metal-binding</keyword>
<dbReference type="InterPro" id="IPR026956">
    <property type="entry name" value="D-ser_dehydrat-like_dom"/>
</dbReference>
<dbReference type="VEuPathDB" id="FungiDB:BON22_0767"/>
<dbReference type="InterPro" id="IPR001608">
    <property type="entry name" value="Ala_racemase_N"/>
</dbReference>
<evidence type="ECO:0000256" key="10">
    <source>
        <dbReference type="ARBA" id="ARBA00055764"/>
    </source>
</evidence>
<feature type="domain" description="D-serine dehydratase-like" evidence="14">
    <location>
        <begin position="317"/>
        <end position="421"/>
    </location>
</feature>
<evidence type="ECO:0000256" key="9">
    <source>
        <dbReference type="ARBA" id="ARBA00051198"/>
    </source>
</evidence>
<evidence type="ECO:0000256" key="13">
    <source>
        <dbReference type="ARBA" id="ARBA00075219"/>
    </source>
</evidence>
<dbReference type="GO" id="GO:0009636">
    <property type="term" value="P:response to toxic substance"/>
    <property type="evidence" value="ECO:0007669"/>
    <property type="project" value="UniProtKB-KW"/>
</dbReference>
<dbReference type="PANTHER" id="PTHR28004">
    <property type="entry name" value="ZGC:162816-RELATED"/>
    <property type="match status" value="1"/>
</dbReference>
<comment type="cofactor">
    <cofactor evidence="2">
        <name>Zn(2+)</name>
        <dbReference type="ChEBI" id="CHEBI:29105"/>
    </cofactor>
</comment>
<dbReference type="AlphaFoldDB" id="A0A061AG07"/>
<dbReference type="GO" id="GO:0046872">
    <property type="term" value="F:metal ion binding"/>
    <property type="evidence" value="ECO:0007669"/>
    <property type="project" value="UniProtKB-KW"/>
</dbReference>
<dbReference type="EMBL" id="LK052886">
    <property type="protein sequence ID" value="CDR36445.1"/>
    <property type="molecule type" value="Genomic_DNA"/>
</dbReference>